<evidence type="ECO:0000256" key="5">
    <source>
        <dbReference type="ARBA" id="ARBA00023136"/>
    </source>
</evidence>
<feature type="transmembrane region" description="Helical" evidence="6">
    <location>
        <begin position="115"/>
        <end position="134"/>
    </location>
</feature>
<dbReference type="Pfam" id="PF04138">
    <property type="entry name" value="GtrA_DPMS_TM"/>
    <property type="match status" value="1"/>
</dbReference>
<sequence length="137" mass="15736">MTEDAEGTRPPLAVLQLVKFGAVGASNTLVDVLLFVLFYNELHLNYVLAHIISYSCGTVNSFVWNKYFTFERRSKFHGREIYRFIVLNVCSFSLSLAFIYGFNHLLDIRIIDSKLLSIVLTVIVNYFGSKYWCFSGQ</sequence>
<evidence type="ECO:0000256" key="3">
    <source>
        <dbReference type="ARBA" id="ARBA00022692"/>
    </source>
</evidence>
<dbReference type="InterPro" id="IPR051401">
    <property type="entry name" value="GtrA_CellWall_Glycosyl"/>
</dbReference>
<keyword evidence="5 6" id="KW-0472">Membrane</keyword>
<dbReference type="InterPro" id="IPR007267">
    <property type="entry name" value="GtrA_DPMS_TM"/>
</dbReference>
<proteinExistence type="inferred from homology"/>
<evidence type="ECO:0000313" key="9">
    <source>
        <dbReference type="Proteomes" id="UP001164803"/>
    </source>
</evidence>
<name>A0ABY6Z1M2_9BACL</name>
<gene>
    <name evidence="8" type="ORF">NZD86_21825</name>
</gene>
<evidence type="ECO:0000259" key="7">
    <source>
        <dbReference type="Pfam" id="PF04138"/>
    </source>
</evidence>
<evidence type="ECO:0000256" key="2">
    <source>
        <dbReference type="ARBA" id="ARBA00009399"/>
    </source>
</evidence>
<dbReference type="PANTHER" id="PTHR38459">
    <property type="entry name" value="PROPHAGE BACTOPRENOL-LINKED GLUCOSE TRANSLOCASE HOMOLOG"/>
    <property type="match status" value="1"/>
</dbReference>
<comment type="subcellular location">
    <subcellularLocation>
        <location evidence="1">Membrane</location>
        <topology evidence="1">Multi-pass membrane protein</topology>
    </subcellularLocation>
</comment>
<reference evidence="8" key="1">
    <citation type="submission" date="2022-08" db="EMBL/GenBank/DDBJ databases">
        <title>Alicyclobacillus dauci DSM2870, complete genome.</title>
        <authorList>
            <person name="Wang Q."/>
            <person name="Cai R."/>
            <person name="Wang Z."/>
        </authorList>
    </citation>
    <scope>NUCLEOTIDE SEQUENCE</scope>
    <source>
        <strain evidence="8">DSM 28700</strain>
    </source>
</reference>
<feature type="transmembrane region" description="Helical" evidence="6">
    <location>
        <begin position="44"/>
        <end position="63"/>
    </location>
</feature>
<dbReference type="PANTHER" id="PTHR38459:SF1">
    <property type="entry name" value="PROPHAGE BACTOPRENOL-LINKED GLUCOSE TRANSLOCASE HOMOLOG"/>
    <property type="match status" value="1"/>
</dbReference>
<evidence type="ECO:0000256" key="1">
    <source>
        <dbReference type="ARBA" id="ARBA00004141"/>
    </source>
</evidence>
<evidence type="ECO:0000256" key="4">
    <source>
        <dbReference type="ARBA" id="ARBA00022989"/>
    </source>
</evidence>
<keyword evidence="9" id="KW-1185">Reference proteome</keyword>
<evidence type="ECO:0000313" key="8">
    <source>
        <dbReference type="EMBL" id="WAH36780.1"/>
    </source>
</evidence>
<evidence type="ECO:0000256" key="6">
    <source>
        <dbReference type="SAM" id="Phobius"/>
    </source>
</evidence>
<feature type="transmembrane region" description="Helical" evidence="6">
    <location>
        <begin position="84"/>
        <end position="103"/>
    </location>
</feature>
<feature type="domain" description="GtrA/DPMS transmembrane" evidence="7">
    <location>
        <begin position="19"/>
        <end position="134"/>
    </location>
</feature>
<comment type="similarity">
    <text evidence="2">Belongs to the GtrA family.</text>
</comment>
<keyword evidence="4 6" id="KW-1133">Transmembrane helix</keyword>
<accession>A0ABY6Z1M2</accession>
<dbReference type="EMBL" id="CP104064">
    <property type="protein sequence ID" value="WAH36780.1"/>
    <property type="molecule type" value="Genomic_DNA"/>
</dbReference>
<keyword evidence="3 6" id="KW-0812">Transmembrane</keyword>
<protein>
    <submittedName>
        <fullName evidence="8">GtrA family protein</fullName>
    </submittedName>
</protein>
<organism evidence="8 9">
    <name type="scientific">Alicyclobacillus dauci</name>
    <dbReference type="NCBI Taxonomy" id="1475485"/>
    <lineage>
        <taxon>Bacteria</taxon>
        <taxon>Bacillati</taxon>
        <taxon>Bacillota</taxon>
        <taxon>Bacilli</taxon>
        <taxon>Bacillales</taxon>
        <taxon>Alicyclobacillaceae</taxon>
        <taxon>Alicyclobacillus</taxon>
    </lineage>
</organism>
<dbReference type="Proteomes" id="UP001164803">
    <property type="component" value="Chromosome"/>
</dbReference>
<dbReference type="RefSeq" id="WP_268044166.1">
    <property type="nucleotide sequence ID" value="NZ_CP104064.1"/>
</dbReference>